<feature type="domain" description="DDT" evidence="11">
    <location>
        <begin position="535"/>
        <end position="600"/>
    </location>
</feature>
<evidence type="ECO:0000313" key="13">
    <source>
        <dbReference type="Proteomes" id="UP001314170"/>
    </source>
</evidence>
<dbReference type="PANTHER" id="PTHR31169">
    <property type="entry name" value="OS05G0300700 PROTEIN"/>
    <property type="match status" value="1"/>
</dbReference>
<dbReference type="Pfam" id="PF10497">
    <property type="entry name" value="zf-4CXXC_R1"/>
    <property type="match status" value="1"/>
</dbReference>
<comment type="subcellular location">
    <subcellularLocation>
        <location evidence="2">Cytoplasm</location>
    </subcellularLocation>
    <subcellularLocation>
        <location evidence="1">Nucleus</location>
    </subcellularLocation>
</comment>
<dbReference type="AlphaFoldDB" id="A0AAV1SLD4"/>
<feature type="region of interest" description="Disordered" evidence="10">
    <location>
        <begin position="303"/>
        <end position="423"/>
    </location>
</feature>
<dbReference type="GO" id="GO:0006355">
    <property type="term" value="P:regulation of DNA-templated transcription"/>
    <property type="evidence" value="ECO:0007669"/>
    <property type="project" value="InterPro"/>
</dbReference>
<dbReference type="InterPro" id="IPR040221">
    <property type="entry name" value="CDCA7/CDA7L"/>
</dbReference>
<evidence type="ECO:0000256" key="3">
    <source>
        <dbReference type="ARBA" id="ARBA00022490"/>
    </source>
</evidence>
<keyword evidence="9" id="KW-0539">Nucleus</keyword>
<dbReference type="InterPro" id="IPR018866">
    <property type="entry name" value="Znf-4CXXC_R1"/>
</dbReference>
<dbReference type="SMART" id="SM00571">
    <property type="entry name" value="DDT"/>
    <property type="match status" value="1"/>
</dbReference>
<keyword evidence="13" id="KW-1185">Reference proteome</keyword>
<evidence type="ECO:0000256" key="2">
    <source>
        <dbReference type="ARBA" id="ARBA00004496"/>
    </source>
</evidence>
<keyword evidence="6" id="KW-0832">Ubl conjugation</keyword>
<protein>
    <recommendedName>
        <fullName evidence="11">DDT domain-containing protein</fullName>
    </recommendedName>
</protein>
<keyword evidence="5" id="KW-0597">Phosphoprotein</keyword>
<evidence type="ECO:0000256" key="10">
    <source>
        <dbReference type="SAM" id="MobiDB-lite"/>
    </source>
</evidence>
<evidence type="ECO:0000259" key="11">
    <source>
        <dbReference type="PROSITE" id="PS50827"/>
    </source>
</evidence>
<reference evidence="12 13" key="1">
    <citation type="submission" date="2024-01" db="EMBL/GenBank/DDBJ databases">
        <authorList>
            <person name="Waweru B."/>
        </authorList>
    </citation>
    <scope>NUCLEOTIDE SEQUENCE [LARGE SCALE GENOMIC DNA]</scope>
</reference>
<evidence type="ECO:0000313" key="12">
    <source>
        <dbReference type="EMBL" id="CAK7353776.1"/>
    </source>
</evidence>
<feature type="compositionally biased region" description="Polar residues" evidence="10">
    <location>
        <begin position="336"/>
        <end position="345"/>
    </location>
</feature>
<feature type="compositionally biased region" description="Basic and acidic residues" evidence="10">
    <location>
        <begin position="303"/>
        <end position="314"/>
    </location>
</feature>
<evidence type="ECO:0000256" key="1">
    <source>
        <dbReference type="ARBA" id="ARBA00004123"/>
    </source>
</evidence>
<keyword evidence="7" id="KW-0805">Transcription regulation</keyword>
<evidence type="ECO:0000256" key="9">
    <source>
        <dbReference type="ARBA" id="ARBA00023242"/>
    </source>
</evidence>
<dbReference type="EMBL" id="CAWUPB010001194">
    <property type="protein sequence ID" value="CAK7353776.1"/>
    <property type="molecule type" value="Genomic_DNA"/>
</dbReference>
<evidence type="ECO:0000256" key="8">
    <source>
        <dbReference type="ARBA" id="ARBA00023163"/>
    </source>
</evidence>
<accession>A0AAV1SLD4</accession>
<keyword evidence="4" id="KW-1017">Isopeptide bond</keyword>
<dbReference type="GO" id="GO:0005634">
    <property type="term" value="C:nucleus"/>
    <property type="evidence" value="ECO:0007669"/>
    <property type="project" value="UniProtKB-SubCell"/>
</dbReference>
<gene>
    <name evidence="12" type="ORF">DCAF_LOCUS24902</name>
</gene>
<dbReference type="GO" id="GO:0005737">
    <property type="term" value="C:cytoplasm"/>
    <property type="evidence" value="ECO:0007669"/>
    <property type="project" value="UniProtKB-SubCell"/>
</dbReference>
<feature type="compositionally biased region" description="Basic and acidic residues" evidence="10">
    <location>
        <begin position="366"/>
        <end position="377"/>
    </location>
</feature>
<dbReference type="PANTHER" id="PTHR31169:SF8">
    <property type="entry name" value="ZINC-FINGER DOMAIN OF MONOAMINE-OXIDASE A REPRESSOR R1 PROTEIN"/>
    <property type="match status" value="1"/>
</dbReference>
<keyword evidence="8" id="KW-0804">Transcription</keyword>
<evidence type="ECO:0000256" key="4">
    <source>
        <dbReference type="ARBA" id="ARBA00022499"/>
    </source>
</evidence>
<evidence type="ECO:0000256" key="6">
    <source>
        <dbReference type="ARBA" id="ARBA00022843"/>
    </source>
</evidence>
<sequence length="858" mass="96369">MPLGINAQPHPKFCHPASEGYEGNICISTGGKEAGHILGIIVPDGASKLAENLDELVSRQRDRKFRRSLDIHENKWHEKKDEETLKKVSTWRSIIPPKSKPKRHIKFSLPPQSEREIQISLLQTQSKARNNHSSVENRFAVMAVTSSPVGLTENEVVEKKSRTKSPGVRVVGGRIYDSQNWKTCHQVMDDSFDWILDDKWNLFVFVFTCLADENMQENERNLSLKLLYGEKAEEVALLDDWQCPKCRGICNCSFCMKKRGHKPTGILAHTAKENGFSSVSELLHAKGPENLNHYKYAKDNDVLPKKSASSEKESTVTLPPKSGKENSFDGNIDMNLHSQNLTTISAEKKSKKTKRKRLEEGSNGNRDAETRLKESGQKKAKKKRTKEVDSGSRNGEASSKESGWEKPGITEVSKNKMKTNEKDKCDVVKDKSEAAFVEKKMFKTHPQEVSKNEVLLGTKYDGGIVCGVRNNKIQTKIEIDGDSSKVNKFPAEFQTKSKTTKERHTTELWKKETDVDIQLPQGTCLMAVAGFELPPEDVGNALQLLEFCASFGKVLGLKKGQAEAILGEIINGHRGRRSQSYHLAQIHVQLVHLLQKDIGEESPALSATNDNSWFQALGKCVSECLFISNEIPSDCFGSGNEGYDKLNSSEKLRLLNSLCDEALNTKELRSWIEDENSKFLERQKQVKEKVLAAKDKEKALKKKMTDEVAKSIIEKHGAPTSVSDNEEMVSQIRSEVAQAHAEMVEAMDMVKKKRLSDAVRTDPVLLDIDGRAFWKLNAYNGQSDILLQDMGTWNSVARSEKWFIYADGQKKDLEKYISSSRTKRLRVQKATETPAIEIDETKLATETPSVEIDETKSA</sequence>
<dbReference type="PROSITE" id="PS50827">
    <property type="entry name" value="DDT"/>
    <property type="match status" value="1"/>
</dbReference>
<keyword evidence="3" id="KW-0963">Cytoplasm</keyword>
<comment type="caution">
    <text evidence="12">The sequence shown here is derived from an EMBL/GenBank/DDBJ whole genome shotgun (WGS) entry which is preliminary data.</text>
</comment>
<feature type="region of interest" description="Disordered" evidence="10">
    <location>
        <begin position="838"/>
        <end position="858"/>
    </location>
</feature>
<evidence type="ECO:0000256" key="5">
    <source>
        <dbReference type="ARBA" id="ARBA00022553"/>
    </source>
</evidence>
<dbReference type="Proteomes" id="UP001314170">
    <property type="component" value="Unassembled WGS sequence"/>
</dbReference>
<evidence type="ECO:0000256" key="7">
    <source>
        <dbReference type="ARBA" id="ARBA00023015"/>
    </source>
</evidence>
<organism evidence="12 13">
    <name type="scientific">Dovyalis caffra</name>
    <dbReference type="NCBI Taxonomy" id="77055"/>
    <lineage>
        <taxon>Eukaryota</taxon>
        <taxon>Viridiplantae</taxon>
        <taxon>Streptophyta</taxon>
        <taxon>Embryophyta</taxon>
        <taxon>Tracheophyta</taxon>
        <taxon>Spermatophyta</taxon>
        <taxon>Magnoliopsida</taxon>
        <taxon>eudicotyledons</taxon>
        <taxon>Gunneridae</taxon>
        <taxon>Pentapetalae</taxon>
        <taxon>rosids</taxon>
        <taxon>fabids</taxon>
        <taxon>Malpighiales</taxon>
        <taxon>Salicaceae</taxon>
        <taxon>Flacourtieae</taxon>
        <taxon>Dovyalis</taxon>
    </lineage>
</organism>
<dbReference type="InterPro" id="IPR018501">
    <property type="entry name" value="DDT_dom"/>
</dbReference>
<proteinExistence type="predicted"/>
<name>A0AAV1SLD4_9ROSI</name>